<dbReference type="EMBL" id="WSZM01000919">
    <property type="protein sequence ID" value="KAF4028951.1"/>
    <property type="molecule type" value="Genomic_DNA"/>
</dbReference>
<organism evidence="1 2">
    <name type="scientific">Phytophthora infestans</name>
    <name type="common">Potato late blight agent</name>
    <name type="synonym">Botrytis infestans</name>
    <dbReference type="NCBI Taxonomy" id="4787"/>
    <lineage>
        <taxon>Eukaryota</taxon>
        <taxon>Sar</taxon>
        <taxon>Stramenopiles</taxon>
        <taxon>Oomycota</taxon>
        <taxon>Peronosporomycetes</taxon>
        <taxon>Peronosporales</taxon>
        <taxon>Peronosporaceae</taxon>
        <taxon>Phytophthora</taxon>
    </lineage>
</organism>
<protein>
    <submittedName>
        <fullName evidence="1">ATPase family associated domain-containing protein 35</fullName>
    </submittedName>
</protein>
<dbReference type="Proteomes" id="UP000602510">
    <property type="component" value="Unassembled WGS sequence"/>
</dbReference>
<dbReference type="AlphaFoldDB" id="A0A833RYM8"/>
<gene>
    <name evidence="1" type="ORF">GN244_ATG19328</name>
</gene>
<dbReference type="SUPFAM" id="SSF52540">
    <property type="entry name" value="P-loop containing nucleoside triphosphate hydrolases"/>
    <property type="match status" value="1"/>
</dbReference>
<comment type="caution">
    <text evidence="1">The sequence shown here is derived from an EMBL/GenBank/DDBJ whole genome shotgun (WGS) entry which is preliminary data.</text>
</comment>
<name>A0A833RYM8_PHYIN</name>
<dbReference type="Gene3D" id="3.40.50.300">
    <property type="entry name" value="P-loop containing nucleotide triphosphate hydrolases"/>
    <property type="match status" value="1"/>
</dbReference>
<evidence type="ECO:0000313" key="1">
    <source>
        <dbReference type="EMBL" id="KAF4028951.1"/>
    </source>
</evidence>
<keyword evidence="2" id="KW-1185">Reference proteome</keyword>
<dbReference type="Pfam" id="PF14516">
    <property type="entry name" value="AAA_35"/>
    <property type="match status" value="1"/>
</dbReference>
<evidence type="ECO:0000313" key="2">
    <source>
        <dbReference type="Proteomes" id="UP000602510"/>
    </source>
</evidence>
<accession>A0A833RYM8</accession>
<dbReference type="InterPro" id="IPR027417">
    <property type="entry name" value="P-loop_NTPase"/>
</dbReference>
<proteinExistence type="predicted"/>
<reference evidence="1" key="1">
    <citation type="submission" date="2020-04" db="EMBL/GenBank/DDBJ databases">
        <title>Hybrid Assembly of Korean Phytophthora infestans isolates.</title>
        <authorList>
            <person name="Prokchorchik M."/>
            <person name="Lee Y."/>
            <person name="Seo J."/>
            <person name="Cho J.-H."/>
            <person name="Park Y.-E."/>
            <person name="Jang D.-C."/>
            <person name="Im J.-S."/>
            <person name="Choi J.-G."/>
            <person name="Park H.-J."/>
            <person name="Lee G.-B."/>
            <person name="Lee Y.-G."/>
            <person name="Hong S.-Y."/>
            <person name="Cho K."/>
            <person name="Sohn K.H."/>
        </authorList>
    </citation>
    <scope>NUCLEOTIDE SEQUENCE</scope>
    <source>
        <strain evidence="1">KR_1_A1</strain>
    </source>
</reference>
<sequence length="555" mass="63541">MVELPEVAVEPPKKKQRLEGNRIVFAGPLHQDECAVPFDTIDAFRQIKEGLSRKEVIGHPLFLLYGPRQFGKTTIAYRIMDWIASDSSVADVKCVFFEMHESDVAAEGTFWNRLGRCIDNRNAGCDYDSFMQLVEDCALQDRKQLCLIVDGMNHLFSYKELAIKFLLALRKWKAAPYFRGFLGIGSHELVHHHEIFRGDDKTSPFNVGNMIKMAPFSVEQMSAFFKLIEPRYSFLSRFNRLVCGVFGSLIRFTVDNDKWTLEWHEWEPWFQVGAFSGYLTQYNNTYHRIQGDLRSLTELEWEALKYILEDNGSLTASTVEGYCGIAVRGDQQRRLVDPLLRMGIVVQGSSGGLAIVSEMMCRVCVEALPEREIHQAANTDDHVLLLSVALGQVYPKTISNHLVRNRQAPSESAFHHELYSTIRDILKKGALTRGIYAEVKTPGSRRRADILIANGVRVAYELKSNQLRESEIEAAAKQADEYRQQFNVDRMVVVNFVPMGHTLDEVYRFTRFPRVQIVHARFADSCDQFSLQYMYLGETNEVKRCSVKCLVRNNS</sequence>